<sequence length="395" mass="45991">MKRGIKKIAEQKFQIFCLSIKKHFATFRINLFAKFLGLFEEQINHSPEALNKYLDLLNHIINVSIQGQFALSNELASEAVLHVPYIRALSAVQKFCEQGSYSREEQTALKKQVESMKDAKNRVDFDQFAAYVLVEYKMLIGRAQVFVKNAFVASDLDGDGMCSLQEWLILNRNLEPEKNQEEFLEQKFYEYADLEDEQGEKNLSFNKFSVLCVELSVFSDISQNKFLNLDLDQNIDQQIEAQFEQLKQIWVEKKGEISNRIQNIPGIEMEEINQWQDQINSLDKNIQLFEENKQNQDQNTENTRVIQLKPLLLAYEILQKESKGLEQEYLQTLNDESQNLSFNNTINSNLNNNMTNQPLNTQGIDDENSSEYNDNNSGSKQKQKLEKFFVIQEEI</sequence>
<dbReference type="InterPro" id="IPR018247">
    <property type="entry name" value="EF_Hand_1_Ca_BS"/>
</dbReference>
<feature type="compositionally biased region" description="Low complexity" evidence="3">
    <location>
        <begin position="345"/>
        <end position="362"/>
    </location>
</feature>
<evidence type="ECO:0000256" key="3">
    <source>
        <dbReference type="SAM" id="MobiDB-lite"/>
    </source>
</evidence>
<dbReference type="PANTHER" id="PTHR34894:SF5">
    <property type="entry name" value="EF-HAND DOMAIN-CONTAINING PROTEIN"/>
    <property type="match status" value="1"/>
</dbReference>
<feature type="region of interest" description="Disordered" evidence="3">
    <location>
        <begin position="345"/>
        <end position="383"/>
    </location>
</feature>
<keyword evidence="2" id="KW-0175">Coiled coil</keyword>
<feature type="compositionally biased region" description="Low complexity" evidence="3">
    <location>
        <begin position="370"/>
        <end position="379"/>
    </location>
</feature>
<evidence type="ECO:0000313" key="5">
    <source>
        <dbReference type="Proteomes" id="UP000054937"/>
    </source>
</evidence>
<organism evidence="4 5">
    <name type="scientific">Pseudocohnilembus persalinus</name>
    <name type="common">Ciliate</name>
    <dbReference type="NCBI Taxonomy" id="266149"/>
    <lineage>
        <taxon>Eukaryota</taxon>
        <taxon>Sar</taxon>
        <taxon>Alveolata</taxon>
        <taxon>Ciliophora</taxon>
        <taxon>Intramacronucleata</taxon>
        <taxon>Oligohymenophorea</taxon>
        <taxon>Scuticociliatia</taxon>
        <taxon>Philasterida</taxon>
        <taxon>Pseudocohnilembidae</taxon>
        <taxon>Pseudocohnilembus</taxon>
    </lineage>
</organism>
<evidence type="ECO:0000313" key="4">
    <source>
        <dbReference type="EMBL" id="KRX07912.1"/>
    </source>
</evidence>
<evidence type="ECO:0000256" key="1">
    <source>
        <dbReference type="ARBA" id="ARBA00022837"/>
    </source>
</evidence>
<gene>
    <name evidence="4" type="ORF">PPERSA_10300</name>
</gene>
<dbReference type="Proteomes" id="UP000054937">
    <property type="component" value="Unassembled WGS sequence"/>
</dbReference>
<name>A0A0V0R157_PSEPJ</name>
<evidence type="ECO:0008006" key="6">
    <source>
        <dbReference type="Google" id="ProtNLM"/>
    </source>
</evidence>
<accession>A0A0V0R157</accession>
<dbReference type="InterPro" id="IPR011992">
    <property type="entry name" value="EF-hand-dom_pair"/>
</dbReference>
<reference evidence="4 5" key="1">
    <citation type="journal article" date="2015" name="Sci. Rep.">
        <title>Genome of the facultative scuticociliatosis pathogen Pseudocohnilembus persalinus provides insight into its virulence through horizontal gene transfer.</title>
        <authorList>
            <person name="Xiong J."/>
            <person name="Wang G."/>
            <person name="Cheng J."/>
            <person name="Tian M."/>
            <person name="Pan X."/>
            <person name="Warren A."/>
            <person name="Jiang C."/>
            <person name="Yuan D."/>
            <person name="Miao W."/>
        </authorList>
    </citation>
    <scope>NUCLEOTIDE SEQUENCE [LARGE SCALE GENOMIC DNA]</scope>
    <source>
        <strain evidence="4">36N120E</strain>
    </source>
</reference>
<dbReference type="PROSITE" id="PS00018">
    <property type="entry name" value="EF_HAND_1"/>
    <property type="match status" value="1"/>
</dbReference>
<dbReference type="InParanoid" id="A0A0V0R157"/>
<dbReference type="OMA" id="MEEINQW"/>
<keyword evidence="5" id="KW-1185">Reference proteome</keyword>
<keyword evidence="1" id="KW-0106">Calcium</keyword>
<dbReference type="OrthoDB" id="300037at2759"/>
<evidence type="ECO:0000256" key="2">
    <source>
        <dbReference type="SAM" id="Coils"/>
    </source>
</evidence>
<dbReference type="EMBL" id="LDAU01000078">
    <property type="protein sequence ID" value="KRX07912.1"/>
    <property type="molecule type" value="Genomic_DNA"/>
</dbReference>
<dbReference type="SUPFAM" id="SSF47473">
    <property type="entry name" value="EF-hand"/>
    <property type="match status" value="1"/>
</dbReference>
<feature type="coiled-coil region" evidence="2">
    <location>
        <begin position="272"/>
        <end position="335"/>
    </location>
</feature>
<dbReference type="PANTHER" id="PTHR34894">
    <property type="entry name" value="SAM-DEPENDENT METHYLTRANSFERASE RSMI, CONSERVED SITE"/>
    <property type="match status" value="1"/>
</dbReference>
<comment type="caution">
    <text evidence="4">The sequence shown here is derived from an EMBL/GenBank/DDBJ whole genome shotgun (WGS) entry which is preliminary data.</text>
</comment>
<dbReference type="AlphaFoldDB" id="A0A0V0R157"/>
<proteinExistence type="predicted"/>
<protein>
    <recommendedName>
        <fullName evidence="6">EF-hand domain-containing protein</fullName>
    </recommendedName>
</protein>